<evidence type="ECO:0000256" key="3">
    <source>
        <dbReference type="ARBA" id="ARBA00023052"/>
    </source>
</evidence>
<evidence type="ECO:0000313" key="6">
    <source>
        <dbReference type="Proteomes" id="UP000198967"/>
    </source>
</evidence>
<dbReference type="AlphaFoldDB" id="A0A1G7W824"/>
<dbReference type="InterPro" id="IPR009014">
    <property type="entry name" value="Transketo_C/PFOR_II"/>
</dbReference>
<dbReference type="OrthoDB" id="8732661at2"/>
<proteinExistence type="inferred from homology"/>
<keyword evidence="3" id="KW-0786">Thiamine pyrophosphate</keyword>
<comment type="similarity">
    <text evidence="2">Belongs to the transketolase family.</text>
</comment>
<dbReference type="InterPro" id="IPR051157">
    <property type="entry name" value="PDH/Transketolase"/>
</dbReference>
<evidence type="ECO:0000256" key="2">
    <source>
        <dbReference type="ARBA" id="ARBA00007131"/>
    </source>
</evidence>
<dbReference type="SMART" id="SM00861">
    <property type="entry name" value="Transket_pyr"/>
    <property type="match status" value="1"/>
</dbReference>
<dbReference type="InterPro" id="IPR033248">
    <property type="entry name" value="Transketolase_C"/>
</dbReference>
<dbReference type="Pfam" id="PF02780">
    <property type="entry name" value="Transketolase_C"/>
    <property type="match status" value="1"/>
</dbReference>
<dbReference type="Gene3D" id="3.40.50.970">
    <property type="match status" value="1"/>
</dbReference>
<sequence>MTETQAPAEFFGFKDSRSVDGTDTRAIPAFVFGEELADLAEQDDRIVVLTADLGRSNRATDFGARHPERFVNVGIAEKNMITTAAGMAASGFVPFAATFGSFAALLCAEQIRTDCAYPNLPVRVLGHHSGMSMGFYGTSHHSLEDLGMMRCIADLTVVCATDANHLRALLRLSLDHPGAMYLRLGRGRDPQVYDVVPDLALGRAETLRDGSDLTIVATGSEVHPALRAAEELARDGITTRVLDMWTISPLDREAVVDAARTTGAVLTVEEANVTGGLGSAVAECLLDAGLAPRFRRHGVPDEHVPVGPPAALYAHYRLDGPGIAAVARELLTKGTTP</sequence>
<dbReference type="InterPro" id="IPR029061">
    <property type="entry name" value="THDP-binding"/>
</dbReference>
<dbReference type="FunFam" id="3.40.50.970:FF:000129">
    <property type="entry name" value="Transketolase"/>
    <property type="match status" value="1"/>
</dbReference>
<comment type="cofactor">
    <cofactor evidence="1">
        <name>thiamine diphosphate</name>
        <dbReference type="ChEBI" id="CHEBI:58937"/>
    </cofactor>
</comment>
<evidence type="ECO:0000259" key="4">
    <source>
        <dbReference type="SMART" id="SM00861"/>
    </source>
</evidence>
<reference evidence="5 6" key="1">
    <citation type="submission" date="2016-10" db="EMBL/GenBank/DDBJ databases">
        <authorList>
            <person name="de Groot N.N."/>
        </authorList>
    </citation>
    <scope>NUCLEOTIDE SEQUENCE [LARGE SCALE GENOMIC DNA]</scope>
    <source>
        <strain evidence="5 6">CGMCC 4.3143</strain>
    </source>
</reference>
<feature type="domain" description="Transketolase-like pyrimidine-binding" evidence="4">
    <location>
        <begin position="26"/>
        <end position="191"/>
    </location>
</feature>
<dbReference type="GO" id="GO:0000287">
    <property type="term" value="F:magnesium ion binding"/>
    <property type="evidence" value="ECO:0007669"/>
    <property type="project" value="UniProtKB-ARBA"/>
</dbReference>
<organism evidence="5 6">
    <name type="scientific">Pseudonocardia oroxyli</name>
    <dbReference type="NCBI Taxonomy" id="366584"/>
    <lineage>
        <taxon>Bacteria</taxon>
        <taxon>Bacillati</taxon>
        <taxon>Actinomycetota</taxon>
        <taxon>Actinomycetes</taxon>
        <taxon>Pseudonocardiales</taxon>
        <taxon>Pseudonocardiaceae</taxon>
        <taxon>Pseudonocardia</taxon>
    </lineage>
</organism>
<gene>
    <name evidence="5" type="ORF">SAMN05216377_11436</name>
</gene>
<dbReference type="Gene3D" id="3.40.50.920">
    <property type="match status" value="1"/>
</dbReference>
<dbReference type="RefSeq" id="WP_093087488.1">
    <property type="nucleotide sequence ID" value="NZ_FNBE01000014.1"/>
</dbReference>
<dbReference type="STRING" id="366584.SAMN05216377_11436"/>
<dbReference type="PANTHER" id="PTHR43825:SF1">
    <property type="entry name" value="TRANSKETOLASE-LIKE PYRIMIDINE-BINDING DOMAIN-CONTAINING PROTEIN"/>
    <property type="match status" value="1"/>
</dbReference>
<dbReference type="Pfam" id="PF02779">
    <property type="entry name" value="Transket_pyr"/>
    <property type="match status" value="1"/>
</dbReference>
<evidence type="ECO:0000313" key="5">
    <source>
        <dbReference type="EMBL" id="SDG68088.1"/>
    </source>
</evidence>
<dbReference type="CDD" id="cd07033">
    <property type="entry name" value="TPP_PYR_DXS_TK_like"/>
    <property type="match status" value="1"/>
</dbReference>
<dbReference type="Proteomes" id="UP000198967">
    <property type="component" value="Unassembled WGS sequence"/>
</dbReference>
<name>A0A1G7W824_PSEOR</name>
<accession>A0A1G7W824</accession>
<dbReference type="EMBL" id="FNBE01000014">
    <property type="protein sequence ID" value="SDG68088.1"/>
    <property type="molecule type" value="Genomic_DNA"/>
</dbReference>
<evidence type="ECO:0000256" key="1">
    <source>
        <dbReference type="ARBA" id="ARBA00001964"/>
    </source>
</evidence>
<protein>
    <submittedName>
        <fullName evidence="5">Transketolase</fullName>
    </submittedName>
</protein>
<keyword evidence="6" id="KW-1185">Reference proteome</keyword>
<dbReference type="InterPro" id="IPR005475">
    <property type="entry name" value="Transketolase-like_Pyr-bd"/>
</dbReference>
<dbReference type="SUPFAM" id="SSF52518">
    <property type="entry name" value="Thiamin diphosphate-binding fold (THDP-binding)"/>
    <property type="match status" value="1"/>
</dbReference>
<dbReference type="SUPFAM" id="SSF52922">
    <property type="entry name" value="TK C-terminal domain-like"/>
    <property type="match status" value="1"/>
</dbReference>
<dbReference type="PANTHER" id="PTHR43825">
    <property type="entry name" value="PYRUVATE DEHYDROGENASE E1 COMPONENT"/>
    <property type="match status" value="1"/>
</dbReference>